<dbReference type="InterPro" id="IPR043128">
    <property type="entry name" value="Rev_trsase/Diguanyl_cyclase"/>
</dbReference>
<dbReference type="AlphaFoldDB" id="A0A3B1BPD8"/>
<feature type="domain" description="GGDEF" evidence="2">
    <location>
        <begin position="1"/>
        <end position="42"/>
    </location>
</feature>
<dbReference type="EMBL" id="UOGC01000027">
    <property type="protein sequence ID" value="VAX16411.1"/>
    <property type="molecule type" value="Genomic_DNA"/>
</dbReference>
<dbReference type="SUPFAM" id="SSF55073">
    <property type="entry name" value="Nucleotide cyclase"/>
    <property type="match status" value="1"/>
</dbReference>
<name>A0A3B1BPD8_9ZZZZ</name>
<dbReference type="Pfam" id="PF00990">
    <property type="entry name" value="GGDEF"/>
    <property type="match status" value="1"/>
</dbReference>
<evidence type="ECO:0000259" key="1">
    <source>
        <dbReference type="PROSITE" id="PS50883"/>
    </source>
</evidence>
<dbReference type="Pfam" id="PF00563">
    <property type="entry name" value="EAL"/>
    <property type="match status" value="1"/>
</dbReference>
<feature type="non-terminal residue" evidence="3">
    <location>
        <position position="1"/>
    </location>
</feature>
<dbReference type="SUPFAM" id="SSF141868">
    <property type="entry name" value="EAL domain-like"/>
    <property type="match status" value="1"/>
</dbReference>
<proteinExistence type="predicted"/>
<dbReference type="PANTHER" id="PTHR44757">
    <property type="entry name" value="DIGUANYLATE CYCLASE DGCP"/>
    <property type="match status" value="1"/>
</dbReference>
<reference evidence="3" key="1">
    <citation type="submission" date="2018-06" db="EMBL/GenBank/DDBJ databases">
        <authorList>
            <person name="Zhirakovskaya E."/>
        </authorList>
    </citation>
    <scope>NUCLEOTIDE SEQUENCE</scope>
</reference>
<dbReference type="SMART" id="SM00052">
    <property type="entry name" value="EAL"/>
    <property type="match status" value="1"/>
</dbReference>
<feature type="domain" description="EAL" evidence="1">
    <location>
        <begin position="51"/>
        <end position="306"/>
    </location>
</feature>
<gene>
    <name evidence="3" type="ORF">MNBD_NITROSPINAE01-1583</name>
</gene>
<dbReference type="CDD" id="cd01948">
    <property type="entry name" value="EAL"/>
    <property type="match status" value="1"/>
</dbReference>
<dbReference type="PANTHER" id="PTHR44757:SF2">
    <property type="entry name" value="BIOFILM ARCHITECTURE MAINTENANCE PROTEIN MBAA"/>
    <property type="match status" value="1"/>
</dbReference>
<sequence length="314" mass="34950">ASVGVTVFPDDGVDPDTLIKNADIAMYRAKETGKGRCSVFTPAMNERVVKRLKLENELRKAIEAKELLPYYQPLVDVQTGEVTGMEALVRWQKEHGELISPISFLPTAEETGLILQIDEHILRTACAYVKKLNDSRNGNNLYVSVNMSARQLGRRDIVETVISAYTQAGLEPENLGLEVTEGIIIDNFDNAVNILTRIRDLGVRIFLDDFGTGYSSLSYLKKLPLDVLKMDKTFVSDLPEDKNSRAIAHAITSMAHELGIKMVAEGVETEGQLEYLRSIGCDIIQGYIYSKPLPGDKLKNFVSEKKQLGEVTRI</sequence>
<dbReference type="PROSITE" id="PS50887">
    <property type="entry name" value="GGDEF"/>
    <property type="match status" value="1"/>
</dbReference>
<dbReference type="InterPro" id="IPR052155">
    <property type="entry name" value="Biofilm_reg_signaling"/>
</dbReference>
<dbReference type="PROSITE" id="PS50883">
    <property type="entry name" value="EAL"/>
    <property type="match status" value="1"/>
</dbReference>
<dbReference type="InterPro" id="IPR001633">
    <property type="entry name" value="EAL_dom"/>
</dbReference>
<dbReference type="InterPro" id="IPR000160">
    <property type="entry name" value="GGDEF_dom"/>
</dbReference>
<dbReference type="Gene3D" id="3.30.70.270">
    <property type="match status" value="1"/>
</dbReference>
<evidence type="ECO:0000259" key="2">
    <source>
        <dbReference type="PROSITE" id="PS50887"/>
    </source>
</evidence>
<evidence type="ECO:0000313" key="3">
    <source>
        <dbReference type="EMBL" id="VAX16411.1"/>
    </source>
</evidence>
<dbReference type="InterPro" id="IPR035919">
    <property type="entry name" value="EAL_sf"/>
</dbReference>
<organism evidence="3">
    <name type="scientific">hydrothermal vent metagenome</name>
    <dbReference type="NCBI Taxonomy" id="652676"/>
    <lineage>
        <taxon>unclassified sequences</taxon>
        <taxon>metagenomes</taxon>
        <taxon>ecological metagenomes</taxon>
    </lineage>
</organism>
<accession>A0A3B1BPD8</accession>
<protein>
    <submittedName>
        <fullName evidence="3">Diguanylate cyclase/phosphodiesterase (GGDEF &amp; EAL domains) with PAS/PAC sensor(S)</fullName>
    </submittedName>
</protein>
<dbReference type="InterPro" id="IPR029787">
    <property type="entry name" value="Nucleotide_cyclase"/>
</dbReference>
<dbReference type="Gene3D" id="3.20.20.450">
    <property type="entry name" value="EAL domain"/>
    <property type="match status" value="1"/>
</dbReference>